<dbReference type="GO" id="GO:0046872">
    <property type="term" value="F:metal ion binding"/>
    <property type="evidence" value="ECO:0007669"/>
    <property type="project" value="UniProtKB-KW"/>
</dbReference>
<evidence type="ECO:0000256" key="6">
    <source>
        <dbReference type="ARBA" id="ARBA00023004"/>
    </source>
</evidence>
<dbReference type="EMBL" id="JAPHEG010000002">
    <property type="protein sequence ID" value="MDF2953256.1"/>
    <property type="molecule type" value="Genomic_DNA"/>
</dbReference>
<keyword evidence="7" id="KW-0812">Transmembrane</keyword>
<dbReference type="AlphaFoldDB" id="A0AAE3P5S8"/>
<reference evidence="8" key="1">
    <citation type="submission" date="2022-11" db="EMBL/GenBank/DDBJ databases">
        <title>Candidatus Alkanophaga archaea from heated hydrothermal vent sediment oxidize petroleum alkanes.</title>
        <authorList>
            <person name="Zehnle H."/>
            <person name="Laso-Perez R."/>
            <person name="Lipp J."/>
            <person name="Teske A."/>
            <person name="Wegener G."/>
        </authorList>
    </citation>
    <scope>NUCLEOTIDE SEQUENCE</scope>
    <source>
        <strain evidence="8">MCA70</strain>
    </source>
</reference>
<protein>
    <submittedName>
        <fullName evidence="8">Tetraheme cytochrome c subunit NapC of nitrate</fullName>
    </submittedName>
</protein>
<dbReference type="InterPro" id="IPR051829">
    <property type="entry name" value="Multiheme_Cytochr_ET"/>
</dbReference>
<dbReference type="PROSITE" id="PS00018">
    <property type="entry name" value="EF_HAND_1"/>
    <property type="match status" value="1"/>
</dbReference>
<evidence type="ECO:0000256" key="1">
    <source>
        <dbReference type="ARBA" id="ARBA00022448"/>
    </source>
</evidence>
<evidence type="ECO:0000256" key="5">
    <source>
        <dbReference type="ARBA" id="ARBA00022982"/>
    </source>
</evidence>
<evidence type="ECO:0000313" key="8">
    <source>
        <dbReference type="EMBL" id="MDF2953256.1"/>
    </source>
</evidence>
<dbReference type="Gene3D" id="3.90.10.10">
    <property type="entry name" value="Cytochrome C3"/>
    <property type="match status" value="4"/>
</dbReference>
<organism evidence="8 9">
    <name type="scientific">Candidatus Thermodesulfobacterium syntrophicum</name>
    <dbReference type="NCBI Taxonomy" id="3060442"/>
    <lineage>
        <taxon>Bacteria</taxon>
        <taxon>Pseudomonadati</taxon>
        <taxon>Thermodesulfobacteriota</taxon>
        <taxon>Thermodesulfobacteria</taxon>
        <taxon>Thermodesulfobacteriales</taxon>
        <taxon>Thermodesulfobacteriaceae</taxon>
        <taxon>Thermodesulfobacterium</taxon>
    </lineage>
</organism>
<name>A0AAE3P5S8_9BACT</name>
<dbReference type="Gene3D" id="1.10.1130.10">
    <property type="entry name" value="Flavocytochrome C3, Chain A"/>
    <property type="match status" value="1"/>
</dbReference>
<dbReference type="Gene3D" id="1.10.3820.10">
    <property type="entry name" value="Di-heme elbow motif domain"/>
    <property type="match status" value="1"/>
</dbReference>
<keyword evidence="4" id="KW-0732">Signal</keyword>
<dbReference type="PANTHER" id="PTHR35038">
    <property type="entry name" value="DISSIMILATORY SULFITE REDUCTASE SIRA"/>
    <property type="match status" value="1"/>
</dbReference>
<dbReference type="InterPro" id="IPR018247">
    <property type="entry name" value="EF_Hand_1_Ca_BS"/>
</dbReference>
<keyword evidence="2" id="KW-0349">Heme</keyword>
<dbReference type="InterPro" id="IPR038266">
    <property type="entry name" value="NapC/NirT_cytc_sf"/>
</dbReference>
<proteinExistence type="predicted"/>
<gene>
    <name evidence="8" type="ORF">OD816_000501</name>
</gene>
<evidence type="ECO:0000256" key="7">
    <source>
        <dbReference type="SAM" id="Phobius"/>
    </source>
</evidence>
<feature type="transmembrane region" description="Helical" evidence="7">
    <location>
        <begin position="871"/>
        <end position="892"/>
    </location>
</feature>
<feature type="transmembrane region" description="Helical" evidence="7">
    <location>
        <begin position="7"/>
        <end position="26"/>
    </location>
</feature>
<keyword evidence="7" id="KW-1133">Transmembrane helix</keyword>
<evidence type="ECO:0000313" key="9">
    <source>
        <dbReference type="Proteomes" id="UP001144110"/>
    </source>
</evidence>
<dbReference type="InterPro" id="IPR036280">
    <property type="entry name" value="Multihaem_cyt_sf"/>
</dbReference>
<keyword evidence="3" id="KW-0479">Metal-binding</keyword>
<accession>A0AAE3P5S8</accession>
<evidence type="ECO:0000256" key="4">
    <source>
        <dbReference type="ARBA" id="ARBA00022729"/>
    </source>
</evidence>
<dbReference type="PANTHER" id="PTHR35038:SF10">
    <property type="entry name" value="HIGH-MOLECULAR-WEIGHT CYTOCHROME C"/>
    <property type="match status" value="1"/>
</dbReference>
<keyword evidence="6" id="KW-0408">Iron</keyword>
<sequence length="904" mass="101933">MKLSNKLFYIFAGCLFLLIFISFYVFSDNITFAKSENSCLRCHSVKRLPKVLSSGEKMDLYVDKEKFSSSVHGDFSCTDCHIDIDTSTHPRPIKIESKLAYAKEVSQNCANCHMEDSLSPIHQGILKEGKLSCAECHGSHYIKPISQLKETANSCLRCHSVKRLPKVLSSGEKMDLYVDKEKFLNSVHGKLGCLFCHKDIDPLAHPRPVKIESKRTYGNKIFKNCLNCHPLNSISPIHKDFLKEDRMVCLGCHGNHYIKSRAQWSKEANKCLRCHSVKRLPKVLSSGEKMDLYVDKVAFKKTVHADVGCWVCHQGINFSNHPRPLFIESKRKFTEKVTSGCFRCHPKDVLSVHPGHAKLINMPNFVCVDCHGYHKNQSVKEWKKKVSVNEYCMSCHKFNVVKKLPSKEKLSMKVDLSQIEYSVHAGFSCTDCHMDFSKDEHPVYKFKNKKEYTVNLSRNICQTCHTDEELKENSVHYSISKTASCVECHGAHNVKPAKLPAGVSEKEYCMSCHSGALTKKMENGEKLSLKVDESQILHSVHGKLKCSDCHKGYSTKSHPVRSFKSILEYRSKAQEVCKNCHAKEVSEYNSSIHRALALKRYSEAPDCLSCHGYHGVSRISTDDIARYNLCSSCHSKENDSFKESIHYKAFEEGKEGAPVCSSCHGAHKVLPTSIANLKDSCISCHSEAKSYHNKWLYNPPFKLESFVDVHFNGSSCSVCHASGEKAIILTLATSEGKVLTLEELSKLTNWDIEEIRVKLDVNGDNLVQKEELWEFLGDLKGLVKVELKGRLDMVNKNDAHKIISKNKAIKDCAFCHDPKAQFVGRLEINKVEGKAERISVERSAVNSAYAIPNIKDFYVLGLTKIDVLDTLFVIALIAGIGVVAGHIFLRIVTIPVRRKKKEGQ</sequence>
<keyword evidence="5" id="KW-0249">Electron transport</keyword>
<keyword evidence="1" id="KW-0813">Transport</keyword>
<keyword evidence="7" id="KW-0472">Membrane</keyword>
<evidence type="ECO:0000256" key="2">
    <source>
        <dbReference type="ARBA" id="ARBA00022617"/>
    </source>
</evidence>
<dbReference type="SUPFAM" id="SSF48695">
    <property type="entry name" value="Multiheme cytochromes"/>
    <property type="match status" value="3"/>
</dbReference>
<comment type="caution">
    <text evidence="8">The sequence shown here is derived from an EMBL/GenBank/DDBJ whole genome shotgun (WGS) entry which is preliminary data.</text>
</comment>
<evidence type="ECO:0000256" key="3">
    <source>
        <dbReference type="ARBA" id="ARBA00022723"/>
    </source>
</evidence>
<dbReference type="Proteomes" id="UP001144110">
    <property type="component" value="Unassembled WGS sequence"/>
</dbReference>